<dbReference type="SMART" id="SM00458">
    <property type="entry name" value="RICIN"/>
    <property type="match status" value="1"/>
</dbReference>
<evidence type="ECO:0000256" key="15">
    <source>
        <dbReference type="ARBA" id="ARBA00023180"/>
    </source>
</evidence>
<evidence type="ECO:0000256" key="17">
    <source>
        <dbReference type="SAM" id="MobiDB-lite"/>
    </source>
</evidence>
<comment type="pathway">
    <text evidence="3">Protein modification; protein glycosylation.</text>
</comment>
<evidence type="ECO:0000256" key="10">
    <source>
        <dbReference type="ARBA" id="ARBA00022968"/>
    </source>
</evidence>
<evidence type="ECO:0000256" key="13">
    <source>
        <dbReference type="ARBA" id="ARBA00023136"/>
    </source>
</evidence>
<keyword evidence="14" id="KW-1015">Disulfide bond</keyword>
<name>A0A2A2LCG3_9BILA</name>
<evidence type="ECO:0000313" key="19">
    <source>
        <dbReference type="EMBL" id="PAV83850.1"/>
    </source>
</evidence>
<dbReference type="GO" id="GO:0030246">
    <property type="term" value="F:carbohydrate binding"/>
    <property type="evidence" value="ECO:0007669"/>
    <property type="project" value="UniProtKB-KW"/>
</dbReference>
<reference evidence="19 20" key="1">
    <citation type="journal article" date="2017" name="Curr. Biol.">
        <title>Genome architecture and evolution of a unichromosomal asexual nematode.</title>
        <authorList>
            <person name="Fradin H."/>
            <person name="Zegar C."/>
            <person name="Gutwein M."/>
            <person name="Lucas J."/>
            <person name="Kovtun M."/>
            <person name="Corcoran D."/>
            <person name="Baugh L.R."/>
            <person name="Kiontke K."/>
            <person name="Gunsalus K."/>
            <person name="Fitch D.H."/>
            <person name="Piano F."/>
        </authorList>
    </citation>
    <scope>NUCLEOTIDE SEQUENCE [LARGE SCALE GENOMIC DNA]</scope>
    <source>
        <strain evidence="19">PF1309</strain>
    </source>
</reference>
<dbReference type="PANTHER" id="PTHR11675">
    <property type="entry name" value="N-ACETYLGALACTOSAMINYLTRANSFERASE"/>
    <property type="match status" value="1"/>
</dbReference>
<organism evidence="19 20">
    <name type="scientific">Diploscapter pachys</name>
    <dbReference type="NCBI Taxonomy" id="2018661"/>
    <lineage>
        <taxon>Eukaryota</taxon>
        <taxon>Metazoa</taxon>
        <taxon>Ecdysozoa</taxon>
        <taxon>Nematoda</taxon>
        <taxon>Chromadorea</taxon>
        <taxon>Rhabditida</taxon>
        <taxon>Rhabditina</taxon>
        <taxon>Rhabditomorpha</taxon>
        <taxon>Rhabditoidea</taxon>
        <taxon>Rhabditidae</taxon>
        <taxon>Diploscapter</taxon>
    </lineage>
</organism>
<gene>
    <name evidence="19" type="ORF">WR25_19589</name>
</gene>
<evidence type="ECO:0000256" key="7">
    <source>
        <dbReference type="ARBA" id="ARBA00022692"/>
    </source>
</evidence>
<dbReference type="InterPro" id="IPR035992">
    <property type="entry name" value="Ricin_B-like_lectins"/>
</dbReference>
<feature type="region of interest" description="Disordered" evidence="17">
    <location>
        <begin position="716"/>
        <end position="780"/>
    </location>
</feature>
<accession>A0A2A2LCG3</accession>
<feature type="domain" description="Ricin B lectin" evidence="18">
    <location>
        <begin position="1305"/>
        <end position="1435"/>
    </location>
</feature>
<evidence type="ECO:0000256" key="16">
    <source>
        <dbReference type="ARBA" id="ARBA00023211"/>
    </source>
</evidence>
<dbReference type="Pfam" id="PF00652">
    <property type="entry name" value="Ricin_B_lectin"/>
    <property type="match status" value="1"/>
</dbReference>
<dbReference type="OrthoDB" id="6119243at2759"/>
<dbReference type="GO" id="GO:0004653">
    <property type="term" value="F:polypeptide N-acetylgalactosaminyltransferase activity"/>
    <property type="evidence" value="ECO:0007669"/>
    <property type="project" value="UniProtKB-ARBA"/>
</dbReference>
<evidence type="ECO:0000256" key="12">
    <source>
        <dbReference type="ARBA" id="ARBA00023034"/>
    </source>
</evidence>
<dbReference type="GO" id="GO:0006493">
    <property type="term" value="P:protein O-linked glycosylation"/>
    <property type="evidence" value="ECO:0007669"/>
    <property type="project" value="TreeGrafter"/>
</dbReference>
<dbReference type="InterPro" id="IPR045885">
    <property type="entry name" value="GalNAc-T"/>
</dbReference>
<dbReference type="Proteomes" id="UP000218231">
    <property type="component" value="Unassembled WGS sequence"/>
</dbReference>
<comment type="cofactor">
    <cofactor evidence="1">
        <name>Mn(2+)</name>
        <dbReference type="ChEBI" id="CHEBI:29035"/>
    </cofactor>
</comment>
<dbReference type="Pfam" id="PF00535">
    <property type="entry name" value="Glycos_transf_2"/>
    <property type="match status" value="1"/>
</dbReference>
<dbReference type="UniPathway" id="UPA00378"/>
<dbReference type="GO" id="GO:0046872">
    <property type="term" value="F:metal ion binding"/>
    <property type="evidence" value="ECO:0007669"/>
    <property type="project" value="UniProtKB-KW"/>
</dbReference>
<keyword evidence="5" id="KW-0328">Glycosyltransferase</keyword>
<feature type="region of interest" description="Disordered" evidence="17">
    <location>
        <begin position="141"/>
        <end position="167"/>
    </location>
</feature>
<dbReference type="SUPFAM" id="SSF50370">
    <property type="entry name" value="Ricin B-like lectins"/>
    <property type="match status" value="1"/>
</dbReference>
<keyword evidence="11" id="KW-1133">Transmembrane helix</keyword>
<dbReference type="Gene3D" id="2.80.10.50">
    <property type="match status" value="1"/>
</dbReference>
<dbReference type="PANTHER" id="PTHR11675:SF43">
    <property type="entry name" value="POLYPEPTIDE N-ACETYLGALACTOSAMINYLTRANSFERASE 1"/>
    <property type="match status" value="1"/>
</dbReference>
<evidence type="ECO:0000256" key="4">
    <source>
        <dbReference type="ARBA" id="ARBA00005680"/>
    </source>
</evidence>
<evidence type="ECO:0000256" key="8">
    <source>
        <dbReference type="ARBA" id="ARBA00022723"/>
    </source>
</evidence>
<keyword evidence="9" id="KW-0430">Lectin</keyword>
<evidence type="ECO:0000256" key="9">
    <source>
        <dbReference type="ARBA" id="ARBA00022734"/>
    </source>
</evidence>
<dbReference type="InterPro" id="IPR029044">
    <property type="entry name" value="Nucleotide-diphossugar_trans"/>
</dbReference>
<dbReference type="GO" id="GO:0000139">
    <property type="term" value="C:Golgi membrane"/>
    <property type="evidence" value="ECO:0007669"/>
    <property type="project" value="UniProtKB-SubCell"/>
</dbReference>
<evidence type="ECO:0000256" key="11">
    <source>
        <dbReference type="ARBA" id="ARBA00022989"/>
    </source>
</evidence>
<sequence length="1452" mass="168190">MTISSKFTPAKIDSQVQKELESIHKVKDLPPFAFSEDEYYNEILEGLKKNESFYISHANMEFTRDSKKPTFTKTIQFKIPDISSPMDKLPVLPPSRESKELELLTFPQTQATTVSDRVMLPLEDLWFSDIDRFSPDATSVKSTTVIEPYPPDTSSTSTSSKKTTTTTVTKPLTTTTTTSTTTAAATTTTTKLIQLTTNQAVTESIPSYPPPIAVYPISKAKFKLEQAKEILRLLGNSIDVRLRARTRVKNAKRSHFMGKTLDIICDGCGKIKYYGITGRRKLRAVARAKKRVSYAEDADPKPLEVINDIALPVQVASALTPLPTISTVSLPNPLKVQNPSTPKNVMTDDQQAYRISRLPPVYAPVAGLRTNQIHITMVSGKRKKYRKNLSKKKLLRRNELKRPTITRNRRVPIAVKPVVPVEPPISQSIIKWPIFRRRKRRVRKLRIHGTNTAINIRQPIGFPIILDEFPASAAHRNIRTRRKSRIQAIRAKNLNLFGHHHRSFLDPEDKSEAAREPLNLKPPKYARFNAPHATKPHDPDEIQTLLRILQDEQATRRFVKRLSQKQYIHLKDIIVGLRRKIKKSRRYRPRSWGRRSNYYRHKHYPRSRVRTSFHRPYHRRHGYRRSYRRGHRYGRNRIYAPYQNIHYKVYRDTPISHTSKKSRTDKHQKVWKRVGKHKDGARFWDPEIILGKVWKPKAIHRHLLEDLKMIDAKGEKKKELMKKKKKKEEEEEKKKRTRKRSKDRKKKKNRKKFGKKLRAKARGRKAGRKSEGRRRTTKPPDVMEWVDQAIERSGYRFDEALIAEERRLLAAQEQQQQEQFDTGQTRGSRIRRRYIGVGRPLGVQPVLRRERRRKPARRRKSIRNWILLLIGGYLFVVWNREGHRTYYDLNSDFHDGNVPNKGFYDVKKFETGQGKGWHKIPDYSIRREGPGENGASVHLEGEERKLADKQIKELFMNVIASDKISLDRSIPDSRNQDCRKMTYPSDLPSASVVIVFTNEFFSSVMRTVHSIVNRSPPHLLHEVILVDDVSDREELGDKLSEHIKRFGSLVKLIRSKERLGLIRAKLMGARAATGDVLIFLDAHCEANTGWIEPILARIKESPSAVVLPVIDSISDSSMQYMGGSHGGVGSFWWSLHYSMDELPESERLRRKNPNTDYIRSPTMPGGLFAANREYFFHIGSYDEEMDIWGGENLEISFRVWMCGGSLEILPCSHVGHIYRSGHPYDMTGRNNNKDVHGTNSKRLADVWMDEYKRYFYMYRIGLKDSTDNIGDLTSRIELRKRLKCHSFKWFVSNIATNKFLFDENVYAFGNVSSSNGICLDTLQRHDHKMQVNLGIYQCQGGGSSSQMFSISKEKELRREVSCVDVGGRVRDDTFQVIVRHCNKHKPIQFEHKQGGGLLKHIDRNLCLDMEGLNSGDDLFFKKCDESKSSQQWKFANYYPEFYKQQENVKVEK</sequence>
<dbReference type="STRING" id="2018661.A0A2A2LCG3"/>
<evidence type="ECO:0000313" key="20">
    <source>
        <dbReference type="Proteomes" id="UP000218231"/>
    </source>
</evidence>
<feature type="compositionally biased region" description="Basic residues" evidence="17">
    <location>
        <begin position="735"/>
        <end position="767"/>
    </location>
</feature>
<keyword evidence="6" id="KW-0808">Transferase</keyword>
<comment type="similarity">
    <text evidence="4">Belongs to the glycosyltransferase 2 family. GalNAc-T subfamily.</text>
</comment>
<keyword evidence="16" id="KW-0464">Manganese</keyword>
<dbReference type="InterPro" id="IPR001173">
    <property type="entry name" value="Glyco_trans_2-like"/>
</dbReference>
<feature type="compositionally biased region" description="Low complexity" evidence="17">
    <location>
        <begin position="153"/>
        <end position="167"/>
    </location>
</feature>
<evidence type="ECO:0000256" key="2">
    <source>
        <dbReference type="ARBA" id="ARBA00004323"/>
    </source>
</evidence>
<keyword evidence="10" id="KW-0735">Signal-anchor</keyword>
<evidence type="ECO:0000256" key="3">
    <source>
        <dbReference type="ARBA" id="ARBA00004922"/>
    </source>
</evidence>
<dbReference type="InterPro" id="IPR000772">
    <property type="entry name" value="Ricin_B_lectin"/>
</dbReference>
<dbReference type="CDD" id="cd02510">
    <property type="entry name" value="pp-GalNAc-T"/>
    <property type="match status" value="1"/>
</dbReference>
<dbReference type="Gene3D" id="3.90.550.10">
    <property type="entry name" value="Spore Coat Polysaccharide Biosynthesis Protein SpsA, Chain A"/>
    <property type="match status" value="1"/>
</dbReference>
<keyword evidence="15" id="KW-0325">Glycoprotein</keyword>
<evidence type="ECO:0000256" key="5">
    <source>
        <dbReference type="ARBA" id="ARBA00022676"/>
    </source>
</evidence>
<evidence type="ECO:0000256" key="1">
    <source>
        <dbReference type="ARBA" id="ARBA00001936"/>
    </source>
</evidence>
<dbReference type="PROSITE" id="PS50231">
    <property type="entry name" value="RICIN_B_LECTIN"/>
    <property type="match status" value="1"/>
</dbReference>
<protein>
    <recommendedName>
        <fullName evidence="18">Ricin B lectin domain-containing protein</fullName>
    </recommendedName>
</protein>
<comment type="caution">
    <text evidence="19">The sequence shown here is derived from an EMBL/GenBank/DDBJ whole genome shotgun (WGS) entry which is preliminary data.</text>
</comment>
<keyword evidence="8" id="KW-0479">Metal-binding</keyword>
<evidence type="ECO:0000256" key="6">
    <source>
        <dbReference type="ARBA" id="ARBA00022679"/>
    </source>
</evidence>
<dbReference type="EMBL" id="LIAE01006917">
    <property type="protein sequence ID" value="PAV83850.1"/>
    <property type="molecule type" value="Genomic_DNA"/>
</dbReference>
<proteinExistence type="inferred from homology"/>
<dbReference type="FunFam" id="3.90.550.10:FF:000021">
    <property type="entry name" value="Polypeptide N-acetylgalactosaminyltransferase"/>
    <property type="match status" value="1"/>
</dbReference>
<keyword evidence="13" id="KW-0472">Membrane</keyword>
<keyword evidence="7" id="KW-0812">Transmembrane</keyword>
<keyword evidence="12" id="KW-0333">Golgi apparatus</keyword>
<evidence type="ECO:0000259" key="18">
    <source>
        <dbReference type="SMART" id="SM00458"/>
    </source>
</evidence>
<evidence type="ECO:0000256" key="14">
    <source>
        <dbReference type="ARBA" id="ARBA00023157"/>
    </source>
</evidence>
<keyword evidence="20" id="KW-1185">Reference proteome</keyword>
<comment type="subcellular location">
    <subcellularLocation>
        <location evidence="2">Golgi apparatus membrane</location>
        <topology evidence="2">Single-pass type II membrane protein</topology>
    </subcellularLocation>
</comment>
<dbReference type="SUPFAM" id="SSF53448">
    <property type="entry name" value="Nucleotide-diphospho-sugar transferases"/>
    <property type="match status" value="1"/>
</dbReference>